<evidence type="ECO:0000256" key="7">
    <source>
        <dbReference type="ARBA" id="ARBA00048475"/>
    </source>
</evidence>
<dbReference type="SUPFAM" id="SSF56104">
    <property type="entry name" value="SAICAR synthase-like"/>
    <property type="match status" value="1"/>
</dbReference>
<evidence type="ECO:0000256" key="5">
    <source>
        <dbReference type="ARBA" id="ARBA00022755"/>
    </source>
</evidence>
<evidence type="ECO:0000256" key="4">
    <source>
        <dbReference type="ARBA" id="ARBA00022741"/>
    </source>
</evidence>
<evidence type="ECO:0000256" key="3">
    <source>
        <dbReference type="ARBA" id="ARBA00022598"/>
    </source>
</evidence>
<evidence type="ECO:0000256" key="2">
    <source>
        <dbReference type="ARBA" id="ARBA00010190"/>
    </source>
</evidence>
<dbReference type="EC" id="6.3.2.6" evidence="8"/>
<dbReference type="Gene3D" id="3.30.470.20">
    <property type="entry name" value="ATP-grasp fold, B domain"/>
    <property type="match status" value="1"/>
</dbReference>
<dbReference type="GO" id="GO:0004639">
    <property type="term" value="F:phosphoribosylaminoimidazolesuccinocarboxamide synthase activity"/>
    <property type="evidence" value="ECO:0007669"/>
    <property type="project" value="UniProtKB-EC"/>
</dbReference>
<proteinExistence type="inferred from homology"/>
<comment type="caution">
    <text evidence="10">The sequence shown here is derived from an EMBL/GenBank/DDBJ whole genome shotgun (WGS) entry which is preliminary data.</text>
</comment>
<evidence type="ECO:0000313" key="10">
    <source>
        <dbReference type="EMBL" id="MFC0676838.1"/>
    </source>
</evidence>
<dbReference type="Gene3D" id="3.30.200.20">
    <property type="entry name" value="Phosphorylase Kinase, domain 1"/>
    <property type="match status" value="1"/>
</dbReference>
<evidence type="ECO:0000256" key="8">
    <source>
        <dbReference type="HAMAP-Rule" id="MF_00137"/>
    </source>
</evidence>
<comment type="similarity">
    <text evidence="2 8">Belongs to the SAICAR synthetase family.</text>
</comment>
<organism evidence="10 11">
    <name type="scientific">Lysobacter korlensis</name>
    <dbReference type="NCBI Taxonomy" id="553636"/>
    <lineage>
        <taxon>Bacteria</taxon>
        <taxon>Pseudomonadati</taxon>
        <taxon>Pseudomonadota</taxon>
        <taxon>Gammaproteobacteria</taxon>
        <taxon>Lysobacterales</taxon>
        <taxon>Lysobacteraceae</taxon>
        <taxon>Lysobacter</taxon>
    </lineage>
</organism>
<comment type="pathway">
    <text evidence="1 8">Purine metabolism; IMP biosynthesis via de novo pathway; 5-amino-1-(5-phospho-D-ribosyl)imidazole-4-carboxamide from 5-amino-1-(5-phospho-D-ribosyl)imidazole-4-carboxylate: step 1/2.</text>
</comment>
<name>A0ABV6RLI7_9GAMM</name>
<dbReference type="Pfam" id="PF01259">
    <property type="entry name" value="SAICAR_synt"/>
    <property type="match status" value="1"/>
</dbReference>
<dbReference type="InterPro" id="IPR028923">
    <property type="entry name" value="SAICAR_synt/ADE2_N"/>
</dbReference>
<comment type="catalytic activity">
    <reaction evidence="7 8">
        <text>5-amino-1-(5-phospho-D-ribosyl)imidazole-4-carboxylate + L-aspartate + ATP = (2S)-2-[5-amino-1-(5-phospho-beta-D-ribosyl)imidazole-4-carboxamido]succinate + ADP + phosphate + 2 H(+)</text>
        <dbReference type="Rhea" id="RHEA:22628"/>
        <dbReference type="ChEBI" id="CHEBI:15378"/>
        <dbReference type="ChEBI" id="CHEBI:29991"/>
        <dbReference type="ChEBI" id="CHEBI:30616"/>
        <dbReference type="ChEBI" id="CHEBI:43474"/>
        <dbReference type="ChEBI" id="CHEBI:58443"/>
        <dbReference type="ChEBI" id="CHEBI:77657"/>
        <dbReference type="ChEBI" id="CHEBI:456216"/>
        <dbReference type="EC" id="6.3.2.6"/>
    </reaction>
</comment>
<keyword evidence="6 8" id="KW-0067">ATP-binding</keyword>
<sequence length="313" mass="34632">MSTSSSRPSLSVSDLPDLPLRHRGKVRDVFDLPAERLPPGTPPGQYLLMVATDRLSAFDVVLPDPIPGKGEMLCQISNFWFNRTDHIVPNHLTGIDVASVLPEGTDASLYARRAVVTKRLKPVPVECIARGYVIGSGWKDYQRTGRISGIQLPGGLRQAEKLQEPIFTPSTKAAVGDHDENIDFDTVVHMIGPDLAEAVRRATLQLYRFAAGYAAERGILLADTKFEFGTDVDGRLYVMDEMLTPDSSRYWPADEYEVGSSPPSYDKQFVRDYLETLDWDKTPPGPALPSEVIERTRAKYAEALQKLAGISVD</sequence>
<dbReference type="RefSeq" id="WP_386664705.1">
    <property type="nucleotide sequence ID" value="NZ_JBHLTG010000001.1"/>
</dbReference>
<protein>
    <recommendedName>
        <fullName evidence="8">Phosphoribosylaminoimidazole-succinocarboxamide synthase</fullName>
        <ecNumber evidence="8">6.3.2.6</ecNumber>
    </recommendedName>
    <alternativeName>
        <fullName evidence="8">SAICAR synthetase</fullName>
    </alternativeName>
</protein>
<dbReference type="PANTHER" id="PTHR43700:SF1">
    <property type="entry name" value="PHOSPHORIBOSYLAMINOIMIDAZOLE-SUCCINOCARBOXAMIDE SYNTHASE"/>
    <property type="match status" value="1"/>
</dbReference>
<dbReference type="EMBL" id="JBHLTG010000001">
    <property type="protein sequence ID" value="MFC0676838.1"/>
    <property type="molecule type" value="Genomic_DNA"/>
</dbReference>
<dbReference type="HAMAP" id="MF_00137">
    <property type="entry name" value="SAICAR_synth"/>
    <property type="match status" value="1"/>
</dbReference>
<reference evidence="10 11" key="1">
    <citation type="submission" date="2024-09" db="EMBL/GenBank/DDBJ databases">
        <authorList>
            <person name="Sun Q."/>
            <person name="Mori K."/>
        </authorList>
    </citation>
    <scope>NUCLEOTIDE SEQUENCE [LARGE SCALE GENOMIC DNA]</scope>
    <source>
        <strain evidence="10 11">KCTC 23076</strain>
    </source>
</reference>
<evidence type="ECO:0000259" key="9">
    <source>
        <dbReference type="Pfam" id="PF01259"/>
    </source>
</evidence>
<dbReference type="PANTHER" id="PTHR43700">
    <property type="entry name" value="PHOSPHORIBOSYLAMINOIMIDAZOLE-SUCCINOCARBOXAMIDE SYNTHASE"/>
    <property type="match status" value="1"/>
</dbReference>
<keyword evidence="4 8" id="KW-0547">Nucleotide-binding</keyword>
<keyword evidence="3 8" id="KW-0436">Ligase</keyword>
<dbReference type="Proteomes" id="UP001589896">
    <property type="component" value="Unassembled WGS sequence"/>
</dbReference>
<dbReference type="NCBIfam" id="NF010568">
    <property type="entry name" value="PRK13961.1"/>
    <property type="match status" value="1"/>
</dbReference>
<dbReference type="InterPro" id="IPR018236">
    <property type="entry name" value="SAICAR_synthetase_CS"/>
</dbReference>
<gene>
    <name evidence="8" type="primary">purC</name>
    <name evidence="10" type="ORF">ACFFGH_03090</name>
</gene>
<dbReference type="NCBIfam" id="TIGR00081">
    <property type="entry name" value="purC"/>
    <property type="match status" value="1"/>
</dbReference>
<dbReference type="PROSITE" id="PS01058">
    <property type="entry name" value="SAICAR_SYNTHETASE_2"/>
    <property type="match status" value="1"/>
</dbReference>
<feature type="domain" description="SAICAR synthetase/ADE2 N-terminal" evidence="9">
    <location>
        <begin position="22"/>
        <end position="282"/>
    </location>
</feature>
<accession>A0ABV6RLI7</accession>
<keyword evidence="5 8" id="KW-0658">Purine biosynthesis</keyword>
<dbReference type="PROSITE" id="PS01057">
    <property type="entry name" value="SAICAR_SYNTHETASE_1"/>
    <property type="match status" value="1"/>
</dbReference>
<evidence type="ECO:0000256" key="1">
    <source>
        <dbReference type="ARBA" id="ARBA00004672"/>
    </source>
</evidence>
<keyword evidence="11" id="KW-1185">Reference proteome</keyword>
<dbReference type="InterPro" id="IPR001636">
    <property type="entry name" value="SAICAR_synth"/>
</dbReference>
<evidence type="ECO:0000313" key="11">
    <source>
        <dbReference type="Proteomes" id="UP001589896"/>
    </source>
</evidence>
<evidence type="ECO:0000256" key="6">
    <source>
        <dbReference type="ARBA" id="ARBA00022840"/>
    </source>
</evidence>
<dbReference type="CDD" id="cd01414">
    <property type="entry name" value="SAICAR_synt_Sc"/>
    <property type="match status" value="1"/>
</dbReference>